<gene>
    <name evidence="1" type="ORF">BGCPKDLD_1697</name>
</gene>
<accession>A0ABQ4UTJ4</accession>
<comment type="caution">
    <text evidence="1">The sequence shown here is derived from an EMBL/GenBank/DDBJ whole genome shotgun (WGS) entry which is preliminary data.</text>
</comment>
<dbReference type="EMBL" id="BPRE01000004">
    <property type="protein sequence ID" value="GJE75119.1"/>
    <property type="molecule type" value="Genomic_DNA"/>
</dbReference>
<reference evidence="1" key="1">
    <citation type="journal article" date="2021" name="Front. Microbiol.">
        <title>Comprehensive Comparative Genomics and Phenotyping of Methylobacterium Species.</title>
        <authorList>
            <person name="Alessa O."/>
            <person name="Ogura Y."/>
            <person name="Fujitani Y."/>
            <person name="Takami H."/>
            <person name="Hayashi T."/>
            <person name="Sahin N."/>
            <person name="Tani A."/>
        </authorList>
    </citation>
    <scope>NUCLEOTIDE SEQUENCE</scope>
    <source>
        <strain evidence="1">DSM 14458</strain>
    </source>
</reference>
<evidence type="ECO:0008006" key="3">
    <source>
        <dbReference type="Google" id="ProtNLM"/>
    </source>
</evidence>
<keyword evidence="2" id="KW-1185">Reference proteome</keyword>
<dbReference type="Proteomes" id="UP001055093">
    <property type="component" value="Unassembled WGS sequence"/>
</dbReference>
<reference evidence="1" key="2">
    <citation type="submission" date="2021-08" db="EMBL/GenBank/DDBJ databases">
        <authorList>
            <person name="Tani A."/>
            <person name="Ola A."/>
            <person name="Ogura Y."/>
            <person name="Katsura K."/>
            <person name="Hayashi T."/>
        </authorList>
    </citation>
    <scope>NUCLEOTIDE SEQUENCE</scope>
    <source>
        <strain evidence="1">DSM 14458</strain>
    </source>
</reference>
<organism evidence="1 2">
    <name type="scientific">Methylorubrum suomiense</name>
    <dbReference type="NCBI Taxonomy" id="144191"/>
    <lineage>
        <taxon>Bacteria</taxon>
        <taxon>Pseudomonadati</taxon>
        <taxon>Pseudomonadota</taxon>
        <taxon>Alphaproteobacteria</taxon>
        <taxon>Hyphomicrobiales</taxon>
        <taxon>Methylobacteriaceae</taxon>
        <taxon>Methylorubrum</taxon>
    </lineage>
</organism>
<evidence type="ECO:0000313" key="1">
    <source>
        <dbReference type="EMBL" id="GJE75119.1"/>
    </source>
</evidence>
<sequence>MESLIRANCYVREAGRLYAYPKNWHRRFVTFWLALWRLLPLLAVLSLALTPVTASAAAAGMHAFATVQARGSHEPMPAMDHAGMDMGGMNMDDMPCCPPEKADKPDCAKSGCPLMALCLASVASLLPIAITIAAPSATRAAPAWPDTASFASLHGPPLPEPPRA</sequence>
<name>A0ABQ4UTJ4_9HYPH</name>
<protein>
    <recommendedName>
        <fullName evidence="3">CopL family metal-binding regulatory protein</fullName>
    </recommendedName>
</protein>
<proteinExistence type="predicted"/>
<evidence type="ECO:0000313" key="2">
    <source>
        <dbReference type="Proteomes" id="UP001055093"/>
    </source>
</evidence>